<gene>
    <name evidence="2" type="ORF">GCM10022403_063200</name>
</gene>
<sequence>MIDRRSPPAGSSGPCPQVNNNGPLRTPWESGGALPSGQGMKGARSVRMASRRRGRRAG</sequence>
<reference evidence="3" key="1">
    <citation type="journal article" date="2019" name="Int. J. Syst. Evol. Microbiol.">
        <title>The Global Catalogue of Microorganisms (GCM) 10K type strain sequencing project: providing services to taxonomists for standard genome sequencing and annotation.</title>
        <authorList>
            <consortium name="The Broad Institute Genomics Platform"/>
            <consortium name="The Broad Institute Genome Sequencing Center for Infectious Disease"/>
            <person name="Wu L."/>
            <person name="Ma J."/>
        </authorList>
    </citation>
    <scope>NUCLEOTIDE SEQUENCE [LARGE SCALE GENOMIC DNA]</scope>
    <source>
        <strain evidence="3">JCM 17138</strain>
    </source>
</reference>
<feature type="compositionally biased region" description="Basic residues" evidence="1">
    <location>
        <begin position="49"/>
        <end position="58"/>
    </location>
</feature>
<evidence type="ECO:0000313" key="3">
    <source>
        <dbReference type="Proteomes" id="UP001501009"/>
    </source>
</evidence>
<organism evidence="2 3">
    <name type="scientific">Streptomyces coacervatus</name>
    <dbReference type="NCBI Taxonomy" id="647381"/>
    <lineage>
        <taxon>Bacteria</taxon>
        <taxon>Bacillati</taxon>
        <taxon>Actinomycetota</taxon>
        <taxon>Actinomycetes</taxon>
        <taxon>Kitasatosporales</taxon>
        <taxon>Streptomycetaceae</taxon>
        <taxon>Streptomyces</taxon>
    </lineage>
</organism>
<dbReference type="EMBL" id="BAABDE010000025">
    <property type="protein sequence ID" value="GAA3821138.1"/>
    <property type="molecule type" value="Genomic_DNA"/>
</dbReference>
<accession>A0ABP7IKX0</accession>
<keyword evidence="3" id="KW-1185">Reference proteome</keyword>
<dbReference type="Proteomes" id="UP001501009">
    <property type="component" value="Unassembled WGS sequence"/>
</dbReference>
<protein>
    <submittedName>
        <fullName evidence="2">Uncharacterized protein</fullName>
    </submittedName>
</protein>
<name>A0ABP7IKX0_9ACTN</name>
<comment type="caution">
    <text evidence="2">The sequence shown here is derived from an EMBL/GenBank/DDBJ whole genome shotgun (WGS) entry which is preliminary data.</text>
</comment>
<feature type="region of interest" description="Disordered" evidence="1">
    <location>
        <begin position="1"/>
        <end position="58"/>
    </location>
</feature>
<evidence type="ECO:0000313" key="2">
    <source>
        <dbReference type="EMBL" id="GAA3821138.1"/>
    </source>
</evidence>
<proteinExistence type="predicted"/>
<evidence type="ECO:0000256" key="1">
    <source>
        <dbReference type="SAM" id="MobiDB-lite"/>
    </source>
</evidence>